<protein>
    <recommendedName>
        <fullName evidence="2">C2H2-type domain-containing protein</fullName>
    </recommendedName>
</protein>
<name>A0ABP9YGX5_9FUNG</name>
<feature type="compositionally biased region" description="Polar residues" evidence="1">
    <location>
        <begin position="183"/>
        <end position="192"/>
    </location>
</feature>
<evidence type="ECO:0000313" key="3">
    <source>
        <dbReference type="EMBL" id="GAA5805925.1"/>
    </source>
</evidence>
<feature type="region of interest" description="Disordered" evidence="1">
    <location>
        <begin position="123"/>
        <end position="203"/>
    </location>
</feature>
<organism evidence="3 4">
    <name type="scientific">Helicostylum pulchrum</name>
    <dbReference type="NCBI Taxonomy" id="562976"/>
    <lineage>
        <taxon>Eukaryota</taxon>
        <taxon>Fungi</taxon>
        <taxon>Fungi incertae sedis</taxon>
        <taxon>Mucoromycota</taxon>
        <taxon>Mucoromycotina</taxon>
        <taxon>Mucoromycetes</taxon>
        <taxon>Mucorales</taxon>
        <taxon>Mucorineae</taxon>
        <taxon>Mucoraceae</taxon>
        <taxon>Helicostylum</taxon>
    </lineage>
</organism>
<evidence type="ECO:0000313" key="4">
    <source>
        <dbReference type="Proteomes" id="UP001476247"/>
    </source>
</evidence>
<sequence>MSHNRRNSQNVVNPRRYGFDDDISNYVVALCDGCYICCDTYSSAGTARSHIRNIHGFDIPSRINGADRPLDIYYEYVTPTHTDEYDELHYACPFCWFHCPMDEPGVFYDHTIVKHNPRRITIGDENKYDRDTGTSSRSRGYPRRSRPSSRQSYVYGGEEEVTNSRPNSRQGYVSDGEEEVPNSRPNSRQVRISNEREGVSSIREDGKNELVQKINEFIDLFHSLLRK</sequence>
<keyword evidence="4" id="KW-1185">Reference proteome</keyword>
<accession>A0ABP9YGX5</accession>
<dbReference type="InterPro" id="IPR013087">
    <property type="entry name" value="Znf_C2H2_type"/>
</dbReference>
<feature type="compositionally biased region" description="Basic and acidic residues" evidence="1">
    <location>
        <begin position="123"/>
        <end position="132"/>
    </location>
</feature>
<reference evidence="3 4" key="1">
    <citation type="submission" date="2024-04" db="EMBL/GenBank/DDBJ databases">
        <title>genome sequences of Mucor flavus KT1a and Helicostylum pulchrum KT1b strains isolation_sourced from the surface of a dry-aged beef.</title>
        <authorList>
            <person name="Toyotome T."/>
            <person name="Hosono M."/>
            <person name="Torimaru M."/>
            <person name="Fukuda K."/>
            <person name="Mikami N."/>
        </authorList>
    </citation>
    <scope>NUCLEOTIDE SEQUENCE [LARGE SCALE GENOMIC DNA]</scope>
    <source>
        <strain evidence="3 4">KT1b</strain>
    </source>
</reference>
<dbReference type="PROSITE" id="PS00028">
    <property type="entry name" value="ZINC_FINGER_C2H2_1"/>
    <property type="match status" value="1"/>
</dbReference>
<comment type="caution">
    <text evidence="3">The sequence shown here is derived from an EMBL/GenBank/DDBJ whole genome shotgun (WGS) entry which is preliminary data.</text>
</comment>
<evidence type="ECO:0000256" key="1">
    <source>
        <dbReference type="SAM" id="MobiDB-lite"/>
    </source>
</evidence>
<feature type="compositionally biased region" description="Basic and acidic residues" evidence="1">
    <location>
        <begin position="193"/>
        <end position="203"/>
    </location>
</feature>
<feature type="domain" description="C2H2-type" evidence="2">
    <location>
        <begin position="34"/>
        <end position="55"/>
    </location>
</feature>
<proteinExistence type="predicted"/>
<dbReference type="Proteomes" id="UP001476247">
    <property type="component" value="Unassembled WGS sequence"/>
</dbReference>
<evidence type="ECO:0000259" key="2">
    <source>
        <dbReference type="PROSITE" id="PS00028"/>
    </source>
</evidence>
<dbReference type="EMBL" id="BAABUJ010000053">
    <property type="protein sequence ID" value="GAA5805925.1"/>
    <property type="molecule type" value="Genomic_DNA"/>
</dbReference>
<gene>
    <name evidence="3" type="ORF">HPULCUR_011451</name>
</gene>